<feature type="non-terminal residue" evidence="2">
    <location>
        <position position="1"/>
    </location>
</feature>
<name>A0A6J4V0B2_9BACT</name>
<feature type="compositionally biased region" description="Basic and acidic residues" evidence="1">
    <location>
        <begin position="80"/>
        <end position="89"/>
    </location>
</feature>
<evidence type="ECO:0000256" key="1">
    <source>
        <dbReference type="SAM" id="MobiDB-lite"/>
    </source>
</evidence>
<evidence type="ECO:0000313" key="2">
    <source>
        <dbReference type="EMBL" id="CAA9564971.1"/>
    </source>
</evidence>
<proteinExistence type="predicted"/>
<feature type="non-terminal residue" evidence="2">
    <location>
        <position position="89"/>
    </location>
</feature>
<accession>A0A6J4V0B2</accession>
<sequence length="89" mass="9680">GPAPWRSGAGCCGARHRPGDCGHRARRRHPARARPGTVADAPHGHLRLGYVRLRHHPGLGGNRSSRLPPRARFGASAKSGGERWRQWAV</sequence>
<protein>
    <submittedName>
        <fullName evidence="2">Uncharacterized protein</fullName>
    </submittedName>
</protein>
<dbReference type="EMBL" id="CADCWN010000103">
    <property type="protein sequence ID" value="CAA9564971.1"/>
    <property type="molecule type" value="Genomic_DNA"/>
</dbReference>
<gene>
    <name evidence="2" type="ORF">AVDCRST_MAG18-1401</name>
</gene>
<feature type="region of interest" description="Disordered" evidence="1">
    <location>
        <begin position="57"/>
        <end position="89"/>
    </location>
</feature>
<dbReference type="AlphaFoldDB" id="A0A6J4V0B2"/>
<feature type="region of interest" description="Disordered" evidence="1">
    <location>
        <begin position="1"/>
        <end position="42"/>
    </location>
</feature>
<reference evidence="2" key="1">
    <citation type="submission" date="2020-02" db="EMBL/GenBank/DDBJ databases">
        <authorList>
            <person name="Meier V. D."/>
        </authorList>
    </citation>
    <scope>NUCLEOTIDE SEQUENCE</scope>
    <source>
        <strain evidence="2">AVDCRST_MAG18</strain>
    </source>
</reference>
<organism evidence="2">
    <name type="scientific">uncultured Thermomicrobiales bacterium</name>
    <dbReference type="NCBI Taxonomy" id="1645740"/>
    <lineage>
        <taxon>Bacteria</taxon>
        <taxon>Pseudomonadati</taxon>
        <taxon>Thermomicrobiota</taxon>
        <taxon>Thermomicrobia</taxon>
        <taxon>Thermomicrobiales</taxon>
        <taxon>environmental samples</taxon>
    </lineage>
</organism>